<dbReference type="SUPFAM" id="SSF55464">
    <property type="entry name" value="Origin of replication-binding domain, RBD-like"/>
    <property type="match status" value="1"/>
</dbReference>
<protein>
    <submittedName>
        <fullName evidence="2">Conjugal transfer protein TraI</fullName>
    </submittedName>
</protein>
<dbReference type="Pfam" id="PF08751">
    <property type="entry name" value="TrwC"/>
    <property type="match status" value="1"/>
</dbReference>
<dbReference type="Proteomes" id="UP000254741">
    <property type="component" value="Unassembled WGS sequence"/>
</dbReference>
<sequence length="56" mass="6017">MKITTIASGSLESRWLGDGAEKLGLKGEVANADMDAIRQGKLPDGTDLSQNGQWRE</sequence>
<feature type="domain" description="TrwC relaxase" evidence="1">
    <location>
        <begin position="9"/>
        <end position="50"/>
    </location>
</feature>
<dbReference type="AlphaFoldDB" id="A0A379T2J9"/>
<dbReference type="InterPro" id="IPR014862">
    <property type="entry name" value="TrwC"/>
</dbReference>
<dbReference type="EMBL" id="UGXG01000001">
    <property type="protein sequence ID" value="SUG44854.1"/>
    <property type="molecule type" value="Genomic_DNA"/>
</dbReference>
<gene>
    <name evidence="2" type="ORF">NCTC8297_00010</name>
</gene>
<evidence type="ECO:0000313" key="3">
    <source>
        <dbReference type="Proteomes" id="UP000254741"/>
    </source>
</evidence>
<organism evidence="2 3">
    <name type="scientific">Salmonella enterica subsp. arizonae</name>
    <dbReference type="NCBI Taxonomy" id="59203"/>
    <lineage>
        <taxon>Bacteria</taxon>
        <taxon>Pseudomonadati</taxon>
        <taxon>Pseudomonadota</taxon>
        <taxon>Gammaproteobacteria</taxon>
        <taxon>Enterobacterales</taxon>
        <taxon>Enterobacteriaceae</taxon>
        <taxon>Salmonella</taxon>
    </lineage>
</organism>
<evidence type="ECO:0000313" key="2">
    <source>
        <dbReference type="EMBL" id="SUG44854.1"/>
    </source>
</evidence>
<proteinExistence type="predicted"/>
<reference evidence="2 3" key="1">
    <citation type="submission" date="2018-06" db="EMBL/GenBank/DDBJ databases">
        <authorList>
            <consortium name="Pathogen Informatics"/>
            <person name="Doyle S."/>
        </authorList>
    </citation>
    <scope>NUCLEOTIDE SEQUENCE [LARGE SCALE GENOMIC DNA]</scope>
    <source>
        <strain evidence="2 3">NCTC8297</strain>
    </source>
</reference>
<evidence type="ECO:0000259" key="1">
    <source>
        <dbReference type="Pfam" id="PF08751"/>
    </source>
</evidence>
<name>A0A379T2J9_SALER</name>
<accession>A0A379T2J9</accession>